<dbReference type="InterPro" id="IPR014710">
    <property type="entry name" value="RmlC-like_jellyroll"/>
</dbReference>
<keyword evidence="1 2" id="KW-0413">Isomerase</keyword>
<organism evidence="2 3">
    <name type="scientific">Trinickia terrae</name>
    <dbReference type="NCBI Taxonomy" id="2571161"/>
    <lineage>
        <taxon>Bacteria</taxon>
        <taxon>Pseudomonadati</taxon>
        <taxon>Pseudomonadota</taxon>
        <taxon>Betaproteobacteria</taxon>
        <taxon>Burkholderiales</taxon>
        <taxon>Burkholderiaceae</taxon>
        <taxon>Trinickia</taxon>
    </lineage>
</organism>
<dbReference type="PANTHER" id="PTHR39193:SF1">
    <property type="entry name" value="5-DEOXY-GLUCURONATE ISOMERASE"/>
    <property type="match status" value="1"/>
</dbReference>
<gene>
    <name evidence="2" type="primary">iolB</name>
    <name evidence="2" type="ORF">FAZ69_29000</name>
</gene>
<dbReference type="Gene3D" id="2.60.120.10">
    <property type="entry name" value="Jelly Rolls"/>
    <property type="match status" value="2"/>
</dbReference>
<protein>
    <submittedName>
        <fullName evidence="2">5-deoxy-glucuronate isomerase</fullName>
        <ecNumber evidence="2">5.3.1.30</ecNumber>
    </submittedName>
</protein>
<dbReference type="InterPro" id="IPR024203">
    <property type="entry name" value="Deoxy-glucuronate_isom_IolB"/>
</dbReference>
<dbReference type="GO" id="GO:0102482">
    <property type="term" value="F:5-deoxy-D-glucuronate isomerase activity"/>
    <property type="evidence" value="ECO:0007669"/>
    <property type="project" value="UniProtKB-EC"/>
</dbReference>
<evidence type="ECO:0000313" key="2">
    <source>
        <dbReference type="EMBL" id="TKC80356.1"/>
    </source>
</evidence>
<dbReference type="InterPro" id="IPR011051">
    <property type="entry name" value="RmlC_Cupin_sf"/>
</dbReference>
<dbReference type="OrthoDB" id="6121073at2"/>
<dbReference type="PANTHER" id="PTHR39193">
    <property type="entry name" value="5-DEOXY-GLUCURONATE ISOMERASE"/>
    <property type="match status" value="1"/>
</dbReference>
<dbReference type="EMBL" id="SWJE01000020">
    <property type="protein sequence ID" value="TKC80356.1"/>
    <property type="molecule type" value="Genomic_DNA"/>
</dbReference>
<dbReference type="EC" id="5.3.1.30" evidence="2"/>
<dbReference type="SUPFAM" id="SSF51182">
    <property type="entry name" value="RmlC-like cupins"/>
    <property type="match status" value="1"/>
</dbReference>
<accession>A0A4U1HNJ6</accession>
<dbReference type="NCBIfam" id="TIGR04378">
    <property type="entry name" value="myo_inos_iolB"/>
    <property type="match status" value="1"/>
</dbReference>
<keyword evidence="3" id="KW-1185">Reference proteome</keyword>
<dbReference type="PIRSF" id="PIRSF036628">
    <property type="entry name" value="IolB"/>
    <property type="match status" value="1"/>
</dbReference>
<comment type="caution">
    <text evidence="2">The sequence shown here is derived from an EMBL/GenBank/DDBJ whole genome shotgun (WGS) entry which is preliminary data.</text>
</comment>
<dbReference type="GO" id="GO:0019310">
    <property type="term" value="P:inositol catabolic process"/>
    <property type="evidence" value="ECO:0007669"/>
    <property type="project" value="InterPro"/>
</dbReference>
<proteinExistence type="predicted"/>
<sequence length="268" mass="30225">MSLLVKAQREGQTIARVTPETAMWRYVGFAAYRLGKDEVVYVHETARESCIVVLTGAVSIETADGAKWTSLGSRDSVFEDKAPYAVYLPPNVRTTVRAERDAEIGVASAPAEGRYPVRLIEPSQMKRSVRGKSLNTRYVCDILPQTEPAESLLVVEVRTPGGHASSYPPHKHDTDNVPLESSLEETYYHRLDPPQGFAFQRVYTDLRDIDESMAVEDHDVVMVPRGYHPVVVPYGYDSYYLNVMAGRERVWHFKNDPAHEWIIEKPAT</sequence>
<dbReference type="AlphaFoldDB" id="A0A4U1HNJ6"/>
<dbReference type="Pfam" id="PF04962">
    <property type="entry name" value="KduI"/>
    <property type="match status" value="1"/>
</dbReference>
<evidence type="ECO:0000256" key="1">
    <source>
        <dbReference type="ARBA" id="ARBA00023235"/>
    </source>
</evidence>
<dbReference type="RefSeq" id="WP_136898536.1">
    <property type="nucleotide sequence ID" value="NZ_SWJE01000020.1"/>
</dbReference>
<dbReference type="InterPro" id="IPR021120">
    <property type="entry name" value="KduI/IolB_isomerase"/>
</dbReference>
<name>A0A4U1HNJ6_9BURK</name>
<dbReference type="GO" id="GO:0008880">
    <property type="term" value="F:glucuronate isomerase activity"/>
    <property type="evidence" value="ECO:0007669"/>
    <property type="project" value="InterPro"/>
</dbReference>
<reference evidence="2 3" key="1">
    <citation type="submission" date="2019-04" db="EMBL/GenBank/DDBJ databases">
        <title>Trinickia sp. 7GSK02, isolated from subtropical forest soil.</title>
        <authorList>
            <person name="Gao Z.-H."/>
            <person name="Qiu L.-H."/>
        </authorList>
    </citation>
    <scope>NUCLEOTIDE SEQUENCE [LARGE SCALE GENOMIC DNA]</scope>
    <source>
        <strain evidence="2 3">7GSK02</strain>
    </source>
</reference>
<dbReference type="Proteomes" id="UP000305539">
    <property type="component" value="Unassembled WGS sequence"/>
</dbReference>
<evidence type="ECO:0000313" key="3">
    <source>
        <dbReference type="Proteomes" id="UP000305539"/>
    </source>
</evidence>